<dbReference type="SUPFAM" id="SSF55874">
    <property type="entry name" value="ATPase domain of HSP90 chaperone/DNA topoisomerase II/histidine kinase"/>
    <property type="match status" value="1"/>
</dbReference>
<dbReference type="Gene3D" id="1.10.287.130">
    <property type="match status" value="1"/>
</dbReference>
<evidence type="ECO:0000256" key="8">
    <source>
        <dbReference type="ARBA" id="ARBA00022864"/>
    </source>
</evidence>
<accession>A0AAQ3TT36</accession>
<keyword evidence="5 12" id="KW-0597">Phosphoprotein</keyword>
<dbReference type="FunFam" id="1.10.287.130:FF:000069">
    <property type="entry name" value="Probable histidine kinase 1"/>
    <property type="match status" value="1"/>
</dbReference>
<dbReference type="InterPro" id="IPR036097">
    <property type="entry name" value="HisK_dim/P_sf"/>
</dbReference>
<evidence type="ECO:0000256" key="3">
    <source>
        <dbReference type="ARBA" id="ARBA00011738"/>
    </source>
</evidence>
<dbReference type="InterPro" id="IPR004358">
    <property type="entry name" value="Sig_transdc_His_kin-like_C"/>
</dbReference>
<dbReference type="PANTHER" id="PTHR43047:SF68">
    <property type="entry name" value="HISTIDINE KINASE 5"/>
    <property type="match status" value="1"/>
</dbReference>
<dbReference type="Pfam" id="PF00512">
    <property type="entry name" value="HisKA"/>
    <property type="match status" value="1"/>
</dbReference>
<keyword evidence="7" id="KW-0418">Kinase</keyword>
<dbReference type="FunFam" id="3.30.450.20:FF:000061">
    <property type="entry name" value="Histidine kinase 5"/>
    <property type="match status" value="1"/>
</dbReference>
<dbReference type="SMART" id="SM00387">
    <property type="entry name" value="HATPase_c"/>
    <property type="match status" value="1"/>
</dbReference>
<feature type="domain" description="Histidine kinase" evidence="14">
    <location>
        <begin position="372"/>
        <end position="657"/>
    </location>
</feature>
<comment type="subunit">
    <text evidence="3">Homodimer.</text>
</comment>
<dbReference type="PRINTS" id="PR00344">
    <property type="entry name" value="BCTRLSENSOR"/>
</dbReference>
<dbReference type="Pfam" id="PF02518">
    <property type="entry name" value="HATPase_c"/>
    <property type="match status" value="1"/>
</dbReference>
<proteinExistence type="predicted"/>
<keyword evidence="6" id="KW-0808">Transferase</keyword>
<dbReference type="Gene3D" id="3.40.50.2300">
    <property type="match status" value="1"/>
</dbReference>
<dbReference type="CDD" id="cd17546">
    <property type="entry name" value="REC_hyHK_CKI1_RcsC-like"/>
    <property type="match status" value="1"/>
</dbReference>
<evidence type="ECO:0000256" key="10">
    <source>
        <dbReference type="ARBA" id="ARBA00023054"/>
    </source>
</evidence>
<reference evidence="16 17" key="1">
    <citation type="submission" date="2024-02" db="EMBL/GenBank/DDBJ databases">
        <title>High-quality chromosome-scale genome assembly of Pensacola bahiagrass (Paspalum notatum Flugge var. saurae).</title>
        <authorList>
            <person name="Vega J.M."/>
            <person name="Podio M."/>
            <person name="Orjuela J."/>
            <person name="Siena L.A."/>
            <person name="Pessino S.C."/>
            <person name="Combes M.C."/>
            <person name="Mariac C."/>
            <person name="Albertini E."/>
            <person name="Pupilli F."/>
            <person name="Ortiz J.P.A."/>
            <person name="Leblanc O."/>
        </authorList>
    </citation>
    <scope>NUCLEOTIDE SEQUENCE [LARGE SCALE GENOMIC DNA]</scope>
    <source>
        <strain evidence="16">R1</strain>
        <tissue evidence="16">Leaf</tissue>
    </source>
</reference>
<dbReference type="InterPro" id="IPR036890">
    <property type="entry name" value="HATPase_C_sf"/>
</dbReference>
<evidence type="ECO:0000256" key="4">
    <source>
        <dbReference type="ARBA" id="ARBA00012438"/>
    </source>
</evidence>
<dbReference type="AlphaFoldDB" id="A0AAQ3TT36"/>
<gene>
    <name evidence="16" type="ORF">U9M48_026752</name>
</gene>
<protein>
    <recommendedName>
        <fullName evidence="11">Probable histidine kinase 1</fullName>
        <ecNumber evidence="4">2.7.13.3</ecNumber>
    </recommendedName>
</protein>
<dbReference type="GO" id="GO:0000155">
    <property type="term" value="F:phosphorelay sensor kinase activity"/>
    <property type="evidence" value="ECO:0007669"/>
    <property type="project" value="InterPro"/>
</dbReference>
<dbReference type="SUPFAM" id="SSF52172">
    <property type="entry name" value="CheY-like"/>
    <property type="match status" value="1"/>
</dbReference>
<dbReference type="SUPFAM" id="SSF55785">
    <property type="entry name" value="PYP-like sensor domain (PAS domain)"/>
    <property type="match status" value="1"/>
</dbReference>
<dbReference type="InterPro" id="IPR003594">
    <property type="entry name" value="HATPase_dom"/>
</dbReference>
<dbReference type="InterPro" id="IPR001789">
    <property type="entry name" value="Sig_transdc_resp-reg_receiver"/>
</dbReference>
<comment type="catalytic activity">
    <reaction evidence="1">
        <text>ATP + protein L-histidine = ADP + protein N-phospho-L-histidine.</text>
        <dbReference type="EC" id="2.7.13.3"/>
    </reaction>
</comment>
<evidence type="ECO:0000256" key="9">
    <source>
        <dbReference type="ARBA" id="ARBA00023012"/>
    </source>
</evidence>
<evidence type="ECO:0000313" key="17">
    <source>
        <dbReference type="Proteomes" id="UP001341281"/>
    </source>
</evidence>
<dbReference type="PROSITE" id="PS50110">
    <property type="entry name" value="RESPONSE_REGULATORY"/>
    <property type="match status" value="1"/>
</dbReference>
<feature type="modified residue" description="4-aspartylphosphate" evidence="12">
    <location>
        <position position="865"/>
    </location>
</feature>
<dbReference type="Gene3D" id="3.30.565.10">
    <property type="entry name" value="Histidine kinase-like ATPase, C-terminal domain"/>
    <property type="match status" value="1"/>
</dbReference>
<organism evidence="16 17">
    <name type="scientific">Paspalum notatum var. saurae</name>
    <dbReference type="NCBI Taxonomy" id="547442"/>
    <lineage>
        <taxon>Eukaryota</taxon>
        <taxon>Viridiplantae</taxon>
        <taxon>Streptophyta</taxon>
        <taxon>Embryophyta</taxon>
        <taxon>Tracheophyta</taxon>
        <taxon>Spermatophyta</taxon>
        <taxon>Magnoliopsida</taxon>
        <taxon>Liliopsida</taxon>
        <taxon>Poales</taxon>
        <taxon>Poaceae</taxon>
        <taxon>PACMAD clade</taxon>
        <taxon>Panicoideae</taxon>
        <taxon>Andropogonodae</taxon>
        <taxon>Paspaleae</taxon>
        <taxon>Paspalinae</taxon>
        <taxon>Paspalum</taxon>
    </lineage>
</organism>
<evidence type="ECO:0000256" key="6">
    <source>
        <dbReference type="ARBA" id="ARBA00022679"/>
    </source>
</evidence>
<comment type="function">
    <text evidence="2">Cytokinin receptor related to bacterial two-component regulators. Functions as a histidine kinase and transmits the stress signal to a downstream MAPK cascade.</text>
</comment>
<dbReference type="PROSITE" id="PS50109">
    <property type="entry name" value="HIS_KIN"/>
    <property type="match status" value="1"/>
</dbReference>
<dbReference type="CDD" id="cd16922">
    <property type="entry name" value="HATPase_EvgS-ArcB-TorS-like"/>
    <property type="match status" value="1"/>
</dbReference>
<dbReference type="Proteomes" id="UP001341281">
    <property type="component" value="Chromosome 06"/>
</dbReference>
<keyword evidence="8" id="KW-0932">Cytokinin signaling pathway</keyword>
<dbReference type="InterPro" id="IPR011006">
    <property type="entry name" value="CheY-like_superfamily"/>
</dbReference>
<keyword evidence="17" id="KW-1185">Reference proteome</keyword>
<dbReference type="SMART" id="SM00388">
    <property type="entry name" value="HisKA"/>
    <property type="match status" value="1"/>
</dbReference>
<dbReference type="CDD" id="cd00082">
    <property type="entry name" value="HisKA"/>
    <property type="match status" value="1"/>
</dbReference>
<dbReference type="GO" id="GO:0009736">
    <property type="term" value="P:cytokinin-activated signaling pathway"/>
    <property type="evidence" value="ECO:0007669"/>
    <property type="project" value="UniProtKB-KW"/>
</dbReference>
<evidence type="ECO:0000313" key="16">
    <source>
        <dbReference type="EMBL" id="WVZ79141.1"/>
    </source>
</evidence>
<evidence type="ECO:0000256" key="11">
    <source>
        <dbReference type="ARBA" id="ARBA00072893"/>
    </source>
</evidence>
<sequence length="966" mass="109103">MGDEYLAEPENQVAQSMWPENIGDKHQRQFRMEKFRKDQDAFKDVKFDEKPAHVDFQRLMEMANSEKGISHMQYFMKHWEYKRANAARLLEEELGLLCQQRKEIEQNKQQILEEQRFQDESYYAVKRHVPILDEVYEDEWKRPSKKNDDLSRNREPKIDADYDSVSYWKERATKLEEKLEESIQRERSLVEKLEENIKNLQSHTPVEEFSGMLKRADYFLHLVLQSAPIVIAHQDADLRYRFIFNHYPTLADEDVIGKTDYEILSGEGIEEMNSVKREVMATGIATKREFAFNTPMFGAKTFVTYIEPVFSKGGETIGVNYVAMDITDQVKRREKMADIRVREAIQNAKETELSRSLHITEETMRAKQMLATMSHEIRSPLSGVLSMAEILATTKLDKEQHQLLEVMLSSGDLVLQLINDILDLSKVESGAMKLESTTFRPREVVKHVLQTAAASLKKELTLHGCIGDDVPVEVIGDVLRIRQILTNLISNGVKFTHEGKVGIHLQVVHEQQPGCKIESGKIHKRAYSGTPITAAAENAAGSPRNCDKDTLRCSKHEDAFQNGVPTCENFKEDREREEVVWLRCDVYDTGIGIPEKSLPLLFKRYMQASTDHARKYGGTGLGLAICKQLVELMGGTLTVVSKENEGSTFTFVLPCKIPVKEEHSDDPDEVHSSQNDFTNSDIEGSFFFKPQVRTSLLSSGASIMNNTKLFGAKLMCYDTPNILDDGKLFSNGFTSKEQDFAKCTSDAPELNGGSVGNTAEEKHDNVMVLELNSQAERVSSSQGDKVSVSGAAPCKVIEEQSIHKKSKCSPSVNKAKILLVEDNKVNIIVAKSMMEQLGHGIDIVNNGIHAIRAVQQHQYDLILMDVHMPEMDGLQATRHIRYFENTGCWDASVKPEDNRMITDSASSSDCAHEKSKGQRVPIIAMTANSFAESADDCLAAGMDSYISKPVNFQNIKECLQRYLPSP</sequence>
<evidence type="ECO:0000256" key="12">
    <source>
        <dbReference type="PROSITE-ProRule" id="PRU00169"/>
    </source>
</evidence>
<feature type="coiled-coil region" evidence="13">
    <location>
        <begin position="169"/>
        <end position="203"/>
    </location>
</feature>
<evidence type="ECO:0000259" key="14">
    <source>
        <dbReference type="PROSITE" id="PS50109"/>
    </source>
</evidence>
<dbReference type="PANTHER" id="PTHR43047">
    <property type="entry name" value="TWO-COMPONENT HISTIDINE PROTEIN KINASE"/>
    <property type="match status" value="1"/>
</dbReference>
<dbReference type="InterPro" id="IPR005467">
    <property type="entry name" value="His_kinase_dom"/>
</dbReference>
<dbReference type="EMBL" id="CP144750">
    <property type="protein sequence ID" value="WVZ79141.1"/>
    <property type="molecule type" value="Genomic_DNA"/>
</dbReference>
<evidence type="ECO:0000256" key="2">
    <source>
        <dbReference type="ARBA" id="ARBA00002427"/>
    </source>
</evidence>
<evidence type="ECO:0000256" key="1">
    <source>
        <dbReference type="ARBA" id="ARBA00000085"/>
    </source>
</evidence>
<name>A0AAQ3TT36_PASNO</name>
<dbReference type="Pfam" id="PF00072">
    <property type="entry name" value="Response_reg"/>
    <property type="match status" value="1"/>
</dbReference>
<dbReference type="SUPFAM" id="SSF47384">
    <property type="entry name" value="Homodimeric domain of signal transducing histidine kinase"/>
    <property type="match status" value="1"/>
</dbReference>
<dbReference type="InterPro" id="IPR035965">
    <property type="entry name" value="PAS-like_dom_sf"/>
</dbReference>
<evidence type="ECO:0000256" key="7">
    <source>
        <dbReference type="ARBA" id="ARBA00022777"/>
    </source>
</evidence>
<dbReference type="Gene3D" id="3.30.450.20">
    <property type="entry name" value="PAS domain"/>
    <property type="match status" value="1"/>
</dbReference>
<evidence type="ECO:0000256" key="5">
    <source>
        <dbReference type="ARBA" id="ARBA00022553"/>
    </source>
</evidence>
<evidence type="ECO:0000259" key="15">
    <source>
        <dbReference type="PROSITE" id="PS50110"/>
    </source>
</evidence>
<dbReference type="FunFam" id="3.30.565.10:FF:000069">
    <property type="entry name" value="Probable histidine kinase 1"/>
    <property type="match status" value="1"/>
</dbReference>
<dbReference type="FunFam" id="3.40.50.2300:FF:000201">
    <property type="entry name" value="Histidine kinase 5"/>
    <property type="match status" value="1"/>
</dbReference>
<dbReference type="EC" id="2.7.13.3" evidence="4"/>
<dbReference type="GO" id="GO:0009927">
    <property type="term" value="F:histidine phosphotransfer kinase activity"/>
    <property type="evidence" value="ECO:0007669"/>
    <property type="project" value="TreeGrafter"/>
</dbReference>
<keyword evidence="9" id="KW-0902">Two-component regulatory system</keyword>
<keyword evidence="10 13" id="KW-0175">Coiled coil</keyword>
<dbReference type="SMART" id="SM00448">
    <property type="entry name" value="REC"/>
    <property type="match status" value="1"/>
</dbReference>
<evidence type="ECO:0000256" key="13">
    <source>
        <dbReference type="SAM" id="Coils"/>
    </source>
</evidence>
<dbReference type="InterPro" id="IPR003661">
    <property type="entry name" value="HisK_dim/P_dom"/>
</dbReference>
<dbReference type="GO" id="GO:0005886">
    <property type="term" value="C:plasma membrane"/>
    <property type="evidence" value="ECO:0007669"/>
    <property type="project" value="TreeGrafter"/>
</dbReference>
<feature type="domain" description="Response regulatory" evidence="15">
    <location>
        <begin position="816"/>
        <end position="963"/>
    </location>
</feature>
<feature type="coiled-coil region" evidence="13">
    <location>
        <begin position="87"/>
        <end position="114"/>
    </location>
</feature>